<comment type="caution">
    <text evidence="2">The sequence shown here is derived from an EMBL/GenBank/DDBJ whole genome shotgun (WGS) entry which is preliminary data.</text>
</comment>
<accession>A0ABP8N9Z9</accession>
<keyword evidence="1" id="KW-1133">Transmembrane helix</keyword>
<dbReference type="Proteomes" id="UP001500067">
    <property type="component" value="Unassembled WGS sequence"/>
</dbReference>
<keyword evidence="3" id="KW-1185">Reference proteome</keyword>
<evidence type="ECO:0000313" key="3">
    <source>
        <dbReference type="Proteomes" id="UP001500067"/>
    </source>
</evidence>
<keyword evidence="1" id="KW-0472">Membrane</keyword>
<dbReference type="Pfam" id="PF07610">
    <property type="entry name" value="DUF1573"/>
    <property type="match status" value="1"/>
</dbReference>
<dbReference type="InterPro" id="IPR013783">
    <property type="entry name" value="Ig-like_fold"/>
</dbReference>
<evidence type="ECO:0000313" key="2">
    <source>
        <dbReference type="EMBL" id="GAA4461754.1"/>
    </source>
</evidence>
<dbReference type="PANTHER" id="PTHR37833">
    <property type="entry name" value="LIPOPROTEIN-RELATED"/>
    <property type="match status" value="1"/>
</dbReference>
<dbReference type="RefSeq" id="WP_345078601.1">
    <property type="nucleotide sequence ID" value="NZ_BAABFA010000005.1"/>
</dbReference>
<feature type="transmembrane region" description="Helical" evidence="1">
    <location>
        <begin position="6"/>
        <end position="28"/>
    </location>
</feature>
<sequence length="175" mass="19501">MEKNYRAILLTVLTLSVFTLVIIELTGVSRNALFRRFRGGGEGIFYSKDGEVYRGEIYPEQTMTRSQRVAEMPKTTLQFYETKYNFGKQPEGKVLKHNFKFKNTGFHPLMIAKTDVTCGCTVPNFPEEPIAPGGDGEITVVFNTSGKSGFQQKNIIVHANSLPEAVSIGIEADIN</sequence>
<reference evidence="3" key="1">
    <citation type="journal article" date="2019" name="Int. J. Syst. Evol. Microbiol.">
        <title>The Global Catalogue of Microorganisms (GCM) 10K type strain sequencing project: providing services to taxonomists for standard genome sequencing and annotation.</title>
        <authorList>
            <consortium name="The Broad Institute Genomics Platform"/>
            <consortium name="The Broad Institute Genome Sequencing Center for Infectious Disease"/>
            <person name="Wu L."/>
            <person name="Ma J."/>
        </authorList>
    </citation>
    <scope>NUCLEOTIDE SEQUENCE [LARGE SCALE GENOMIC DNA]</scope>
    <source>
        <strain evidence="3">JCM 32105</strain>
    </source>
</reference>
<name>A0ABP8N9Z9_9BACT</name>
<dbReference type="PANTHER" id="PTHR37833:SF1">
    <property type="entry name" value="SIGNAL PEPTIDE PROTEIN"/>
    <property type="match status" value="1"/>
</dbReference>
<dbReference type="Gene3D" id="2.60.40.10">
    <property type="entry name" value="Immunoglobulins"/>
    <property type="match status" value="1"/>
</dbReference>
<dbReference type="InterPro" id="IPR011467">
    <property type="entry name" value="DUF1573"/>
</dbReference>
<evidence type="ECO:0008006" key="4">
    <source>
        <dbReference type="Google" id="ProtNLM"/>
    </source>
</evidence>
<evidence type="ECO:0000256" key="1">
    <source>
        <dbReference type="SAM" id="Phobius"/>
    </source>
</evidence>
<keyword evidence="1" id="KW-0812">Transmembrane</keyword>
<gene>
    <name evidence="2" type="ORF">GCM10023093_07000</name>
</gene>
<protein>
    <recommendedName>
        <fullName evidence="4">DUF1573 domain-containing protein</fullName>
    </recommendedName>
</protein>
<organism evidence="2 3">
    <name type="scientific">Nemorincola caseinilytica</name>
    <dbReference type="NCBI Taxonomy" id="2054315"/>
    <lineage>
        <taxon>Bacteria</taxon>
        <taxon>Pseudomonadati</taxon>
        <taxon>Bacteroidota</taxon>
        <taxon>Chitinophagia</taxon>
        <taxon>Chitinophagales</taxon>
        <taxon>Chitinophagaceae</taxon>
        <taxon>Nemorincola</taxon>
    </lineage>
</organism>
<dbReference type="EMBL" id="BAABFA010000005">
    <property type="protein sequence ID" value="GAA4461754.1"/>
    <property type="molecule type" value="Genomic_DNA"/>
</dbReference>
<proteinExistence type="predicted"/>